<keyword evidence="2" id="KW-1133">Transmembrane helix</keyword>
<proteinExistence type="predicted"/>
<dbReference type="AlphaFoldDB" id="A0AAN8G3H1"/>
<gene>
    <name evidence="3" type="ORF">GCK32_017013</name>
</gene>
<dbReference type="EMBL" id="WIXE01000574">
    <property type="protein sequence ID" value="KAK5986472.1"/>
    <property type="molecule type" value="Genomic_DNA"/>
</dbReference>
<dbReference type="PANTHER" id="PTHR11878">
    <property type="entry name" value="SODIUM/CALCIUM EXCHANGER"/>
    <property type="match status" value="1"/>
</dbReference>
<feature type="non-terminal residue" evidence="3">
    <location>
        <position position="158"/>
    </location>
</feature>
<keyword evidence="4" id="KW-1185">Reference proteome</keyword>
<name>A0AAN8G3H1_TRICO</name>
<reference evidence="3 4" key="1">
    <citation type="submission" date="2019-10" db="EMBL/GenBank/DDBJ databases">
        <title>Assembly and Annotation for the nematode Trichostrongylus colubriformis.</title>
        <authorList>
            <person name="Martin J."/>
        </authorList>
    </citation>
    <scope>NUCLEOTIDE SEQUENCE [LARGE SCALE GENOMIC DNA]</scope>
    <source>
        <strain evidence="3">G859</strain>
        <tissue evidence="3">Whole worm</tissue>
    </source>
</reference>
<evidence type="ECO:0008006" key="5">
    <source>
        <dbReference type="Google" id="ProtNLM"/>
    </source>
</evidence>
<dbReference type="PANTHER" id="PTHR11878:SF65">
    <property type="entry name" value="NA_CA-EXCHANGE PROTEIN, ISOFORM G"/>
    <property type="match status" value="1"/>
</dbReference>
<keyword evidence="1" id="KW-0813">Transport</keyword>
<accession>A0AAN8G3H1</accession>
<evidence type="ECO:0000313" key="3">
    <source>
        <dbReference type="EMBL" id="KAK5986472.1"/>
    </source>
</evidence>
<dbReference type="Proteomes" id="UP001331761">
    <property type="component" value="Unassembled WGS sequence"/>
</dbReference>
<dbReference type="GO" id="GO:0098794">
    <property type="term" value="C:postsynapse"/>
    <property type="evidence" value="ECO:0007669"/>
    <property type="project" value="TreeGrafter"/>
</dbReference>
<sequence>MFLGVSIVADRFMSSIEVITSMERRIIVKRPGLDPMEVNVRIWNDTVSNLTLMALGKFFRSGNFAIYHRGSIFAYIWMYVILAVTSPGEIEIWEGLLTFAFFPLTVLTAWIADIKIIQTRFLPRRYRRGSHGMIATEGEEMKMLESNGIIQAYKDFTQ</sequence>
<dbReference type="GO" id="GO:0098703">
    <property type="term" value="P:calcium ion import across plasma membrane"/>
    <property type="evidence" value="ECO:0007669"/>
    <property type="project" value="TreeGrafter"/>
</dbReference>
<feature type="transmembrane region" description="Helical" evidence="2">
    <location>
        <begin position="66"/>
        <end position="84"/>
    </location>
</feature>
<comment type="caution">
    <text evidence="3">The sequence shown here is derived from an EMBL/GenBank/DDBJ whole genome shotgun (WGS) entry which is preliminary data.</text>
</comment>
<evidence type="ECO:0000256" key="2">
    <source>
        <dbReference type="SAM" id="Phobius"/>
    </source>
</evidence>
<dbReference type="GO" id="GO:0005432">
    <property type="term" value="F:calcium:sodium antiporter activity"/>
    <property type="evidence" value="ECO:0007669"/>
    <property type="project" value="TreeGrafter"/>
</dbReference>
<evidence type="ECO:0000256" key="1">
    <source>
        <dbReference type="ARBA" id="ARBA00023065"/>
    </source>
</evidence>
<keyword evidence="1" id="KW-0406">Ion transport</keyword>
<keyword evidence="2" id="KW-0812">Transmembrane</keyword>
<dbReference type="GO" id="GO:0030424">
    <property type="term" value="C:axon"/>
    <property type="evidence" value="ECO:0007669"/>
    <property type="project" value="TreeGrafter"/>
</dbReference>
<keyword evidence="2" id="KW-0472">Membrane</keyword>
<organism evidence="3 4">
    <name type="scientific">Trichostrongylus colubriformis</name>
    <name type="common">Black scour worm</name>
    <dbReference type="NCBI Taxonomy" id="6319"/>
    <lineage>
        <taxon>Eukaryota</taxon>
        <taxon>Metazoa</taxon>
        <taxon>Ecdysozoa</taxon>
        <taxon>Nematoda</taxon>
        <taxon>Chromadorea</taxon>
        <taxon>Rhabditida</taxon>
        <taxon>Rhabditina</taxon>
        <taxon>Rhabditomorpha</taxon>
        <taxon>Strongyloidea</taxon>
        <taxon>Trichostrongylidae</taxon>
        <taxon>Trichostrongylus</taxon>
    </lineage>
</organism>
<dbReference type="InterPro" id="IPR051171">
    <property type="entry name" value="CaCA"/>
</dbReference>
<dbReference type="GO" id="GO:0042383">
    <property type="term" value="C:sarcolemma"/>
    <property type="evidence" value="ECO:0007669"/>
    <property type="project" value="TreeGrafter"/>
</dbReference>
<feature type="transmembrane region" description="Helical" evidence="2">
    <location>
        <begin position="96"/>
        <end position="117"/>
    </location>
</feature>
<protein>
    <recommendedName>
        <fullName evidence="5">Sodium/calcium exchanger membrane region domain-containing protein</fullName>
    </recommendedName>
</protein>
<evidence type="ECO:0000313" key="4">
    <source>
        <dbReference type="Proteomes" id="UP001331761"/>
    </source>
</evidence>